<dbReference type="Pfam" id="PF20710">
    <property type="entry name" value="DUF6824"/>
    <property type="match status" value="1"/>
</dbReference>
<evidence type="ECO:0000313" key="3">
    <source>
        <dbReference type="EMBL" id="CAD9814082.1"/>
    </source>
</evidence>
<feature type="domain" description="DUF6824" evidence="2">
    <location>
        <begin position="10"/>
        <end position="94"/>
    </location>
</feature>
<feature type="region of interest" description="Disordered" evidence="1">
    <location>
        <begin position="103"/>
        <end position="129"/>
    </location>
</feature>
<evidence type="ECO:0000256" key="1">
    <source>
        <dbReference type="SAM" id="MobiDB-lite"/>
    </source>
</evidence>
<name>A0A7S2UAZ1_9STRA</name>
<organism evidence="3">
    <name type="scientific">Attheya septentrionalis</name>
    <dbReference type="NCBI Taxonomy" id="420275"/>
    <lineage>
        <taxon>Eukaryota</taxon>
        <taxon>Sar</taxon>
        <taxon>Stramenopiles</taxon>
        <taxon>Ochrophyta</taxon>
        <taxon>Bacillariophyta</taxon>
        <taxon>Coscinodiscophyceae</taxon>
        <taxon>Chaetocerotophycidae</taxon>
        <taxon>Chaetocerotales</taxon>
        <taxon>Attheyaceae</taxon>
        <taxon>Attheya</taxon>
    </lineage>
</organism>
<reference evidence="3" key="1">
    <citation type="submission" date="2021-01" db="EMBL/GenBank/DDBJ databases">
        <authorList>
            <person name="Corre E."/>
            <person name="Pelletier E."/>
            <person name="Niang G."/>
            <person name="Scheremetjew M."/>
            <person name="Finn R."/>
            <person name="Kale V."/>
            <person name="Holt S."/>
            <person name="Cochrane G."/>
            <person name="Meng A."/>
            <person name="Brown T."/>
            <person name="Cohen L."/>
        </authorList>
    </citation>
    <scope>NUCLEOTIDE SEQUENCE</scope>
    <source>
        <strain evidence="3">CCMP2084</strain>
    </source>
</reference>
<accession>A0A7S2UAZ1</accession>
<evidence type="ECO:0000259" key="2">
    <source>
        <dbReference type="Pfam" id="PF20710"/>
    </source>
</evidence>
<proteinExistence type="predicted"/>
<sequence>MTDSQIKEHDVLCGRGGATNNHIGNKHFRSLVTDYQTEYLGSKKRDKAGIARQIVKQIRERGGRFLKKVDGGDDTWIEVGDKKATEKTSQALREGLDVRHKTIKKTSRADTESSTAPAGSASKKTKLSPTTFPQSFAAVGNVVGSPEGANDVGTVHGLPDLREEDISQAQFAFPPPPVPTVEGDDVIEV</sequence>
<dbReference type="InterPro" id="IPR049227">
    <property type="entry name" value="DUF6824"/>
</dbReference>
<dbReference type="EMBL" id="HBHQ01008784">
    <property type="protein sequence ID" value="CAD9814082.1"/>
    <property type="molecule type" value="Transcribed_RNA"/>
</dbReference>
<dbReference type="AlphaFoldDB" id="A0A7S2UAZ1"/>
<gene>
    <name evidence="3" type="ORF">ASEP1449_LOCUS5907</name>
</gene>
<protein>
    <recommendedName>
        <fullName evidence="2">DUF6824 domain-containing protein</fullName>
    </recommendedName>
</protein>